<dbReference type="InterPro" id="IPR000571">
    <property type="entry name" value="Znf_CCCH"/>
</dbReference>
<evidence type="ECO:0000313" key="7">
    <source>
        <dbReference type="EMBL" id="KAF2133050.1"/>
    </source>
</evidence>
<evidence type="ECO:0000256" key="4">
    <source>
        <dbReference type="PROSITE-ProRule" id="PRU00723"/>
    </source>
</evidence>
<dbReference type="AlphaFoldDB" id="A0A6A6AMN6"/>
<dbReference type="GeneID" id="54407991"/>
<proteinExistence type="predicted"/>
<keyword evidence="3 4" id="KW-0862">Zinc</keyword>
<dbReference type="Proteomes" id="UP000799771">
    <property type="component" value="Unassembled WGS sequence"/>
</dbReference>
<reference evidence="7" key="1">
    <citation type="journal article" date="2020" name="Stud. Mycol.">
        <title>101 Dothideomycetes genomes: a test case for predicting lifestyles and emergence of pathogens.</title>
        <authorList>
            <person name="Haridas S."/>
            <person name="Albert R."/>
            <person name="Binder M."/>
            <person name="Bloem J."/>
            <person name="Labutti K."/>
            <person name="Salamov A."/>
            <person name="Andreopoulos B."/>
            <person name="Baker S."/>
            <person name="Barry K."/>
            <person name="Bills G."/>
            <person name="Bluhm B."/>
            <person name="Cannon C."/>
            <person name="Castanera R."/>
            <person name="Culley D."/>
            <person name="Daum C."/>
            <person name="Ezra D."/>
            <person name="Gonzalez J."/>
            <person name="Henrissat B."/>
            <person name="Kuo A."/>
            <person name="Liang C."/>
            <person name="Lipzen A."/>
            <person name="Lutzoni F."/>
            <person name="Magnuson J."/>
            <person name="Mondo S."/>
            <person name="Nolan M."/>
            <person name="Ohm R."/>
            <person name="Pangilinan J."/>
            <person name="Park H.-J."/>
            <person name="Ramirez L."/>
            <person name="Alfaro M."/>
            <person name="Sun H."/>
            <person name="Tritt A."/>
            <person name="Yoshinaga Y."/>
            <person name="Zwiers L.-H."/>
            <person name="Turgeon B."/>
            <person name="Goodwin S."/>
            <person name="Spatafora J."/>
            <person name="Crous P."/>
            <person name="Grigoriev I."/>
        </authorList>
    </citation>
    <scope>NUCLEOTIDE SEQUENCE</scope>
    <source>
        <strain evidence="7">CBS 119687</strain>
    </source>
</reference>
<organism evidence="7 8">
    <name type="scientific">Dothidotthia symphoricarpi CBS 119687</name>
    <dbReference type="NCBI Taxonomy" id="1392245"/>
    <lineage>
        <taxon>Eukaryota</taxon>
        <taxon>Fungi</taxon>
        <taxon>Dikarya</taxon>
        <taxon>Ascomycota</taxon>
        <taxon>Pezizomycotina</taxon>
        <taxon>Dothideomycetes</taxon>
        <taxon>Pleosporomycetidae</taxon>
        <taxon>Pleosporales</taxon>
        <taxon>Dothidotthiaceae</taxon>
        <taxon>Dothidotthia</taxon>
    </lineage>
</organism>
<dbReference type="Gene3D" id="4.10.1000.10">
    <property type="entry name" value="Zinc finger, CCCH-type"/>
    <property type="match status" value="1"/>
</dbReference>
<feature type="region of interest" description="Disordered" evidence="5">
    <location>
        <begin position="1"/>
        <end position="151"/>
    </location>
</feature>
<dbReference type="RefSeq" id="XP_033527437.1">
    <property type="nucleotide sequence ID" value="XM_033667559.1"/>
</dbReference>
<dbReference type="InterPro" id="IPR019496">
    <property type="entry name" value="NUFIP1_cons_dom"/>
</dbReference>
<dbReference type="SMART" id="SM00356">
    <property type="entry name" value="ZnF_C3H1"/>
    <property type="match status" value="1"/>
</dbReference>
<evidence type="ECO:0000256" key="1">
    <source>
        <dbReference type="ARBA" id="ARBA00022723"/>
    </source>
</evidence>
<dbReference type="Pfam" id="PF00642">
    <property type="entry name" value="zf-CCCH"/>
    <property type="match status" value="1"/>
</dbReference>
<name>A0A6A6AMN6_9PLEO</name>
<evidence type="ECO:0000259" key="6">
    <source>
        <dbReference type="PROSITE" id="PS50103"/>
    </source>
</evidence>
<dbReference type="EMBL" id="ML977500">
    <property type="protein sequence ID" value="KAF2133050.1"/>
    <property type="molecule type" value="Genomic_DNA"/>
</dbReference>
<dbReference type="Pfam" id="PF10453">
    <property type="entry name" value="NUFIP1"/>
    <property type="match status" value="1"/>
</dbReference>
<dbReference type="SUPFAM" id="SSF90229">
    <property type="entry name" value="CCCH zinc finger"/>
    <property type="match status" value="1"/>
</dbReference>
<feature type="compositionally biased region" description="Gly residues" evidence="5">
    <location>
        <begin position="81"/>
        <end position="117"/>
    </location>
</feature>
<feature type="compositionally biased region" description="Pro residues" evidence="5">
    <location>
        <begin position="1"/>
        <end position="25"/>
    </location>
</feature>
<gene>
    <name evidence="7" type="ORF">P153DRAFT_364274</name>
</gene>
<feature type="compositionally biased region" description="Basic and acidic residues" evidence="5">
    <location>
        <begin position="327"/>
        <end position="354"/>
    </location>
</feature>
<feature type="region of interest" description="Disordered" evidence="5">
    <location>
        <begin position="323"/>
        <end position="503"/>
    </location>
</feature>
<feature type="compositionally biased region" description="Low complexity" evidence="5">
    <location>
        <begin position="470"/>
        <end position="479"/>
    </location>
</feature>
<evidence type="ECO:0000256" key="2">
    <source>
        <dbReference type="ARBA" id="ARBA00022771"/>
    </source>
</evidence>
<feature type="region of interest" description="Disordered" evidence="5">
    <location>
        <begin position="183"/>
        <end position="290"/>
    </location>
</feature>
<feature type="compositionally biased region" description="Acidic residues" evidence="5">
    <location>
        <begin position="279"/>
        <end position="290"/>
    </location>
</feature>
<feature type="domain" description="C3H1-type" evidence="6">
    <location>
        <begin position="502"/>
        <end position="530"/>
    </location>
</feature>
<dbReference type="InterPro" id="IPR036855">
    <property type="entry name" value="Znf_CCCH_sf"/>
</dbReference>
<evidence type="ECO:0000256" key="3">
    <source>
        <dbReference type="ARBA" id="ARBA00022833"/>
    </source>
</evidence>
<feature type="compositionally biased region" description="Low complexity" evidence="5">
    <location>
        <begin position="446"/>
        <end position="460"/>
    </location>
</feature>
<dbReference type="OrthoDB" id="273070at2759"/>
<feature type="compositionally biased region" description="Low complexity" evidence="5">
    <location>
        <begin position="118"/>
        <end position="134"/>
    </location>
</feature>
<sequence>MTSFKFPPPPPPPPKALPTNNPQPYPSQRGGNARGGSDRGGGDRGRGRGRGGDNSNGFTEGSRGGRGRGGSNNTFNANARGGYGQGDGRGNARGRGGSRGGHQNNRGGGHLRGGSNPGYGQQQQPQSPPQTNTPLFANQPQPTIPAQAPVDPNAFAQAMAFMTTPAGVQSMAAFANHMSHPVAATPQYTQPEARYSPPQQAGQKRKLNDYGDNAQLQRKPPQPKPPRAKAAVAPPVPSFGFSLPTPVFASHPAASKSNDKQQNKRKLHLGLSHHPMPDESSEEEDVDEEAVFSNKVKFEGVAFEHNGETISLQTPAEVAAWRKDRKRNFPTEKRAVEKAEETAAKRESELEFLHRIKGKPPKQKEMQHERPTQDNHAKPNKKTNKNNNNKSQETNPHESARKQEELAALRKKLHQSMLAKQSLQSTPRPVDLSLGYTSETDSDGKSSVLSDSSVLSPSDESSSDEDSASDSDAAPVQQSTKLAPPPINVPPPLPAPRPERAAPEKRVCVQWKRYGKCAYGHSCRFVHPQRESEKRVGLYEKMVEQERVKADGLALEAIKYLGRHGFLG</sequence>
<keyword evidence="8" id="KW-1185">Reference proteome</keyword>
<dbReference type="GO" id="GO:0008270">
    <property type="term" value="F:zinc ion binding"/>
    <property type="evidence" value="ECO:0007669"/>
    <property type="project" value="UniProtKB-KW"/>
</dbReference>
<feature type="zinc finger region" description="C3H1-type" evidence="4">
    <location>
        <begin position="502"/>
        <end position="530"/>
    </location>
</feature>
<feature type="compositionally biased region" description="Polar residues" evidence="5">
    <location>
        <begin position="418"/>
        <end position="427"/>
    </location>
</feature>
<feature type="compositionally biased region" description="Basic and acidic residues" evidence="5">
    <location>
        <begin position="395"/>
        <end position="408"/>
    </location>
</feature>
<feature type="compositionally biased region" description="Pro residues" evidence="5">
    <location>
        <begin position="483"/>
        <end position="496"/>
    </location>
</feature>
<feature type="compositionally biased region" description="Basic and acidic residues" evidence="5">
    <location>
        <begin position="36"/>
        <end position="46"/>
    </location>
</feature>
<feature type="compositionally biased region" description="Basic and acidic residues" evidence="5">
    <location>
        <begin position="362"/>
        <end position="377"/>
    </location>
</feature>
<keyword evidence="2 4" id="KW-0863">Zinc-finger</keyword>
<accession>A0A6A6AMN6</accession>
<protein>
    <recommendedName>
        <fullName evidence="6">C3H1-type domain-containing protein</fullName>
    </recommendedName>
</protein>
<dbReference type="PROSITE" id="PS50103">
    <property type="entry name" value="ZF_C3H1"/>
    <property type="match status" value="1"/>
</dbReference>
<keyword evidence="1 4" id="KW-0479">Metal-binding</keyword>
<evidence type="ECO:0000256" key="5">
    <source>
        <dbReference type="SAM" id="MobiDB-lite"/>
    </source>
</evidence>
<evidence type="ECO:0000313" key="8">
    <source>
        <dbReference type="Proteomes" id="UP000799771"/>
    </source>
</evidence>